<keyword evidence="7 9" id="KW-1133">Transmembrane helix</keyword>
<dbReference type="FunFam" id="2.60.40.150:FF:000019">
    <property type="entry name" value="Multiple C2 and transmembrane domain-containing protein 2 isoform 1"/>
    <property type="match status" value="1"/>
</dbReference>
<dbReference type="PANTHER" id="PTHR45911">
    <property type="entry name" value="C2 DOMAIN-CONTAINING PROTEIN"/>
    <property type="match status" value="1"/>
</dbReference>
<dbReference type="FunFam" id="2.60.40.150:FF:000050">
    <property type="entry name" value="Multiple C2 and transmembrane domain containing 1"/>
    <property type="match status" value="1"/>
</dbReference>
<keyword evidence="4" id="KW-0479">Metal-binding</keyword>
<evidence type="ECO:0000256" key="10">
    <source>
        <dbReference type="SAM" id="SignalP"/>
    </source>
</evidence>
<feature type="chain" id="PRO_5031016760" description="C2 domain-containing protein" evidence="10">
    <location>
        <begin position="26"/>
        <end position="682"/>
    </location>
</feature>
<dbReference type="CDD" id="cd08377">
    <property type="entry name" value="C2C_MCTP_PRT"/>
    <property type="match status" value="1"/>
</dbReference>
<evidence type="ECO:0000259" key="11">
    <source>
        <dbReference type="PROSITE" id="PS50004"/>
    </source>
</evidence>
<dbReference type="GO" id="GO:0030672">
    <property type="term" value="C:synaptic vesicle membrane"/>
    <property type="evidence" value="ECO:0007669"/>
    <property type="project" value="TreeGrafter"/>
</dbReference>
<feature type="signal peptide" evidence="10">
    <location>
        <begin position="1"/>
        <end position="25"/>
    </location>
</feature>
<dbReference type="InterPro" id="IPR035892">
    <property type="entry name" value="C2_domain_sf"/>
</dbReference>
<organism evidence="12 13">
    <name type="scientific">Anabas testudineus</name>
    <name type="common">Climbing perch</name>
    <name type="synonym">Anthias testudineus</name>
    <dbReference type="NCBI Taxonomy" id="64144"/>
    <lineage>
        <taxon>Eukaryota</taxon>
        <taxon>Metazoa</taxon>
        <taxon>Chordata</taxon>
        <taxon>Craniata</taxon>
        <taxon>Vertebrata</taxon>
        <taxon>Euteleostomi</taxon>
        <taxon>Actinopterygii</taxon>
        <taxon>Neopterygii</taxon>
        <taxon>Teleostei</taxon>
        <taxon>Neoteleostei</taxon>
        <taxon>Acanthomorphata</taxon>
        <taxon>Anabantaria</taxon>
        <taxon>Anabantiformes</taxon>
        <taxon>Anabantoidei</taxon>
        <taxon>Anabantidae</taxon>
        <taxon>Anabas</taxon>
    </lineage>
</organism>
<comment type="similarity">
    <text evidence="2">Belongs to the MCTP family.</text>
</comment>
<dbReference type="PROSITE" id="PS50004">
    <property type="entry name" value="C2"/>
    <property type="match status" value="3"/>
</dbReference>
<protein>
    <recommendedName>
        <fullName evidence="11">C2 domain-containing protein</fullName>
    </recommendedName>
</protein>
<dbReference type="SUPFAM" id="SSF49562">
    <property type="entry name" value="C2 domain (Calcium/lipid-binding domain, CaLB)"/>
    <property type="match status" value="3"/>
</dbReference>
<evidence type="ECO:0000256" key="7">
    <source>
        <dbReference type="ARBA" id="ARBA00022989"/>
    </source>
</evidence>
<dbReference type="Pfam" id="PF08372">
    <property type="entry name" value="PRT_C"/>
    <property type="match status" value="1"/>
</dbReference>
<dbReference type="CDD" id="cd08376">
    <property type="entry name" value="C2B_MCTP_PRT"/>
    <property type="match status" value="1"/>
</dbReference>
<keyword evidence="10" id="KW-0732">Signal</keyword>
<dbReference type="AlphaFoldDB" id="A0A7N6BIS0"/>
<evidence type="ECO:0000256" key="5">
    <source>
        <dbReference type="ARBA" id="ARBA00022737"/>
    </source>
</evidence>
<evidence type="ECO:0000256" key="2">
    <source>
        <dbReference type="ARBA" id="ARBA00007923"/>
    </source>
</evidence>
<dbReference type="SMART" id="SM00239">
    <property type="entry name" value="C2"/>
    <property type="match status" value="3"/>
</dbReference>
<proteinExistence type="inferred from homology"/>
<keyword evidence="5" id="KW-0677">Repeat</keyword>
<keyword evidence="6" id="KW-0106">Calcium</keyword>
<keyword evidence="13" id="KW-1185">Reference proteome</keyword>
<dbReference type="GO" id="GO:0005509">
    <property type="term" value="F:calcium ion binding"/>
    <property type="evidence" value="ECO:0007669"/>
    <property type="project" value="TreeGrafter"/>
</dbReference>
<name>A0A7N6BIS0_ANATE</name>
<evidence type="ECO:0000256" key="4">
    <source>
        <dbReference type="ARBA" id="ARBA00022723"/>
    </source>
</evidence>
<dbReference type="Pfam" id="PF00168">
    <property type="entry name" value="C2"/>
    <property type="match status" value="3"/>
</dbReference>
<dbReference type="PRINTS" id="PR00360">
    <property type="entry name" value="C2DOMAIN"/>
</dbReference>
<comment type="subcellular location">
    <subcellularLocation>
        <location evidence="1">Membrane</location>
        <topology evidence="1">Multi-pass membrane protein</topology>
    </subcellularLocation>
</comment>
<feature type="domain" description="C2" evidence="11">
    <location>
        <begin position="1"/>
        <end position="103"/>
    </location>
</feature>
<dbReference type="InterPro" id="IPR000008">
    <property type="entry name" value="C2_dom"/>
</dbReference>
<keyword evidence="8 9" id="KW-0472">Membrane</keyword>
<evidence type="ECO:0000256" key="9">
    <source>
        <dbReference type="SAM" id="Phobius"/>
    </source>
</evidence>
<evidence type="ECO:0000256" key="8">
    <source>
        <dbReference type="ARBA" id="ARBA00023136"/>
    </source>
</evidence>
<reference evidence="12" key="1">
    <citation type="submission" date="2021-04" db="EMBL/GenBank/DDBJ databases">
        <authorList>
            <consortium name="Wellcome Sanger Institute Data Sharing"/>
        </authorList>
    </citation>
    <scope>NUCLEOTIDE SEQUENCE [LARGE SCALE GENOMIC DNA]</scope>
</reference>
<evidence type="ECO:0000256" key="6">
    <source>
        <dbReference type="ARBA" id="ARBA00022837"/>
    </source>
</evidence>
<feature type="transmembrane region" description="Helical" evidence="9">
    <location>
        <begin position="497"/>
        <end position="522"/>
    </location>
</feature>
<dbReference type="Ensembl" id="ENSATET00000063772.1">
    <property type="protein sequence ID" value="ENSATEP00000062980.1"/>
    <property type="gene ID" value="ENSATEG00000003312.3"/>
</dbReference>
<evidence type="ECO:0000256" key="3">
    <source>
        <dbReference type="ARBA" id="ARBA00022692"/>
    </source>
</evidence>
<feature type="domain" description="C2" evidence="11">
    <location>
        <begin position="138"/>
        <end position="255"/>
    </location>
</feature>
<evidence type="ECO:0000313" key="13">
    <source>
        <dbReference type="Proteomes" id="UP000265040"/>
    </source>
</evidence>
<sequence length="682" mass="78708">TNDTVTLQLFTSISLCFLSLPTGTSDPYVKFKIAGKEVFRSKTIHKNLNPVWDERVSLHVETLRDPLYVKVFDYDFGLQDDFMGSAYLYLESLEHLRVCLRACIHMNVRLRKCFFEYLCDCVCVCVCVCLYAYAWLLQYQSMRLSDVHRKAQLWRGIVSISLIEGHDLQPMDNNGLSDPYVKFRMGHQKYKSKTIPKTLNPQWREQFDFHLYDEQGGFVDITVWDKDAGKKDDFMGRCSIDLSLLSREHTHKLDLLLEEGEGVLVLLVTLTASAAVSISDLSVNMLDDPHERLQIMQRYSLWRSFHNLKDVGVVQVKVIRAEGLMAADVTGKSDPFCVVELSNDRLQTHTVYKNLNPEWNKVFTFNVKDIHSVLEVTVYDEDRDRSADFLGKVAIPLLNIQNGERKAYALKSKELTGPTKGVIFLEIDVIFNAVKAGLRTLIPIEQKYIEEEPRVSKQLLLRNFNRVRRCIMFLINTGCYINSCFEWESPQRSICAFVLFVIVVWNFELYMVPMALLLPLAWNYILIVSGKDTRQDVDEDFDKDDKDSERKGFMNKLYAIQDVCISVQNALDEVASYGERIKNTFNWTVPFLSWLAIVALGVATIIIYFIPLRYIVLAWGVNKFTKKLRDPYTIDNNELLDFLSRVPSDVQVTFLRLCITSSPLSFSFLYLLTLHCCIFHAC</sequence>
<dbReference type="PANTHER" id="PTHR45911:SF3">
    <property type="entry name" value="DYSFERLIN-RELATED"/>
    <property type="match status" value="1"/>
</dbReference>
<dbReference type="GO" id="GO:0046928">
    <property type="term" value="P:regulation of neurotransmitter secretion"/>
    <property type="evidence" value="ECO:0007669"/>
    <property type="project" value="TreeGrafter"/>
</dbReference>
<dbReference type="GeneTree" id="ENSGT00940000156031"/>
<reference evidence="12" key="2">
    <citation type="submission" date="2025-08" db="UniProtKB">
        <authorList>
            <consortium name="Ensembl"/>
        </authorList>
    </citation>
    <scope>IDENTIFICATION</scope>
</reference>
<feature type="transmembrane region" description="Helical" evidence="9">
    <location>
        <begin position="114"/>
        <end position="136"/>
    </location>
</feature>
<evidence type="ECO:0000256" key="1">
    <source>
        <dbReference type="ARBA" id="ARBA00004141"/>
    </source>
</evidence>
<accession>A0A7N6BIS0</accession>
<dbReference type="Proteomes" id="UP000265040">
    <property type="component" value="Chromosome 9"/>
</dbReference>
<keyword evidence="3 9" id="KW-0812">Transmembrane</keyword>
<feature type="transmembrane region" description="Helical" evidence="9">
    <location>
        <begin position="591"/>
        <end position="619"/>
    </location>
</feature>
<dbReference type="InterPro" id="IPR013583">
    <property type="entry name" value="MCTP_C"/>
</dbReference>
<reference evidence="12" key="3">
    <citation type="submission" date="2025-09" db="UniProtKB">
        <authorList>
            <consortium name="Ensembl"/>
        </authorList>
    </citation>
    <scope>IDENTIFICATION</scope>
</reference>
<dbReference type="Gene3D" id="2.60.40.150">
    <property type="entry name" value="C2 domain"/>
    <property type="match status" value="3"/>
</dbReference>
<feature type="domain" description="C2" evidence="11">
    <location>
        <begin position="289"/>
        <end position="410"/>
    </location>
</feature>
<evidence type="ECO:0000313" key="12">
    <source>
        <dbReference type="Ensembl" id="ENSATEP00000062980.1"/>
    </source>
</evidence>